<dbReference type="AlphaFoldDB" id="A0A5B7I7D9"/>
<dbReference type="EMBL" id="VSRR010046909">
    <property type="protein sequence ID" value="MPC77846.1"/>
    <property type="molecule type" value="Genomic_DNA"/>
</dbReference>
<dbReference type="Proteomes" id="UP000324222">
    <property type="component" value="Unassembled WGS sequence"/>
</dbReference>
<feature type="region of interest" description="Disordered" evidence="1">
    <location>
        <begin position="56"/>
        <end position="80"/>
    </location>
</feature>
<name>A0A5B7I7D9_PORTR</name>
<protein>
    <submittedName>
        <fullName evidence="2">Uncharacterized protein</fullName>
    </submittedName>
</protein>
<organism evidence="2 3">
    <name type="scientific">Portunus trituberculatus</name>
    <name type="common">Swimming crab</name>
    <name type="synonym">Neptunus trituberculatus</name>
    <dbReference type="NCBI Taxonomy" id="210409"/>
    <lineage>
        <taxon>Eukaryota</taxon>
        <taxon>Metazoa</taxon>
        <taxon>Ecdysozoa</taxon>
        <taxon>Arthropoda</taxon>
        <taxon>Crustacea</taxon>
        <taxon>Multicrustacea</taxon>
        <taxon>Malacostraca</taxon>
        <taxon>Eumalacostraca</taxon>
        <taxon>Eucarida</taxon>
        <taxon>Decapoda</taxon>
        <taxon>Pleocyemata</taxon>
        <taxon>Brachyura</taxon>
        <taxon>Eubrachyura</taxon>
        <taxon>Portunoidea</taxon>
        <taxon>Portunidae</taxon>
        <taxon>Portuninae</taxon>
        <taxon>Portunus</taxon>
    </lineage>
</organism>
<reference evidence="2 3" key="1">
    <citation type="submission" date="2019-05" db="EMBL/GenBank/DDBJ databases">
        <title>Another draft genome of Portunus trituberculatus and its Hox gene families provides insights of decapod evolution.</title>
        <authorList>
            <person name="Jeong J.-H."/>
            <person name="Song I."/>
            <person name="Kim S."/>
            <person name="Choi T."/>
            <person name="Kim D."/>
            <person name="Ryu S."/>
            <person name="Kim W."/>
        </authorList>
    </citation>
    <scope>NUCLEOTIDE SEQUENCE [LARGE SCALE GENOMIC DNA]</scope>
    <source>
        <tissue evidence="2">Muscle</tissue>
    </source>
</reference>
<keyword evidence="3" id="KW-1185">Reference proteome</keyword>
<accession>A0A5B7I7D9</accession>
<proteinExistence type="predicted"/>
<comment type="caution">
    <text evidence="2">The sequence shown here is derived from an EMBL/GenBank/DDBJ whole genome shotgun (WGS) entry which is preliminary data.</text>
</comment>
<evidence type="ECO:0000313" key="3">
    <source>
        <dbReference type="Proteomes" id="UP000324222"/>
    </source>
</evidence>
<evidence type="ECO:0000313" key="2">
    <source>
        <dbReference type="EMBL" id="MPC77846.1"/>
    </source>
</evidence>
<evidence type="ECO:0000256" key="1">
    <source>
        <dbReference type="SAM" id="MobiDB-lite"/>
    </source>
</evidence>
<gene>
    <name evidence="2" type="ORF">E2C01_072314</name>
</gene>
<sequence length="80" mass="8825">MRSPCAPAIQGPPPYLAAPHAMLTTFFILTRLLWAASVHLQCSCLLLGIITAEVTRSRDTPPGERSRKEADRNQENLRAP</sequence>